<keyword evidence="11" id="KW-1185">Reference proteome</keyword>
<keyword evidence="7 9" id="KW-1133">Transmembrane helix</keyword>
<dbReference type="InterPro" id="IPR004704">
    <property type="entry name" value="PTS_IID_man"/>
</dbReference>
<keyword evidence="3" id="KW-1003">Cell membrane</keyword>
<dbReference type="GO" id="GO:0005886">
    <property type="term" value="C:plasma membrane"/>
    <property type="evidence" value="ECO:0007669"/>
    <property type="project" value="UniProtKB-SubCell"/>
</dbReference>
<feature type="transmembrane region" description="Helical" evidence="9">
    <location>
        <begin position="348"/>
        <end position="367"/>
    </location>
</feature>
<dbReference type="Pfam" id="PF03613">
    <property type="entry name" value="EIID-AGA"/>
    <property type="match status" value="1"/>
</dbReference>
<protein>
    <submittedName>
        <fullName evidence="10">Mannose-specific PTS system IID component</fullName>
    </submittedName>
</protein>
<organism evidence="10 11">
    <name type="scientific">Lactococcus termiticola</name>
    <dbReference type="NCBI Taxonomy" id="2169526"/>
    <lineage>
        <taxon>Bacteria</taxon>
        <taxon>Bacillati</taxon>
        <taxon>Bacillota</taxon>
        <taxon>Bacilli</taxon>
        <taxon>Lactobacillales</taxon>
        <taxon>Streptococcaceae</taxon>
        <taxon>Lactococcus</taxon>
    </lineage>
</organism>
<dbReference type="PROSITE" id="PS51108">
    <property type="entry name" value="PTS_EIID"/>
    <property type="match status" value="1"/>
</dbReference>
<keyword evidence="4" id="KW-0762">Sugar transport</keyword>
<dbReference type="EMBL" id="BFFO01000012">
    <property type="protein sequence ID" value="GBG97416.1"/>
    <property type="molecule type" value="Genomic_DNA"/>
</dbReference>
<evidence type="ECO:0000256" key="1">
    <source>
        <dbReference type="ARBA" id="ARBA00004651"/>
    </source>
</evidence>
<comment type="subcellular location">
    <subcellularLocation>
        <location evidence="1">Cell membrane</location>
        <topology evidence="1">Multi-pass membrane protein</topology>
    </subcellularLocation>
</comment>
<keyword evidence="5" id="KW-0598">Phosphotransferase system</keyword>
<accession>A0A2R5HHR9</accession>
<evidence type="ECO:0000256" key="2">
    <source>
        <dbReference type="ARBA" id="ARBA00022448"/>
    </source>
</evidence>
<dbReference type="OrthoDB" id="9795582at2"/>
<evidence type="ECO:0000256" key="5">
    <source>
        <dbReference type="ARBA" id="ARBA00022683"/>
    </source>
</evidence>
<reference evidence="10 11" key="1">
    <citation type="journal article" date="2018" name="Genome Announc.">
        <title>Draft Genome Sequence of Lactococcus sp. Strain NtB2 (JCM 32569), Isolated from the Gut of the Higher Termite Nasutitermes takasagoensis.</title>
        <authorList>
            <person name="Noda S."/>
            <person name="Aihara C."/>
            <person name="Yuki M."/>
            <person name="Ohkuma M."/>
        </authorList>
    </citation>
    <scope>NUCLEOTIDE SEQUENCE [LARGE SCALE GENOMIC DNA]</scope>
    <source>
        <strain evidence="10 11">NtB2</strain>
    </source>
</reference>
<evidence type="ECO:0000256" key="7">
    <source>
        <dbReference type="ARBA" id="ARBA00022989"/>
    </source>
</evidence>
<sequence length="370" mass="40075">MENKKFSLSKKERFSVMMRSMFLQGSWNYERMQNLGFLYALVPALKKFYPAGSEEAKEALKRHMEFFNTHPYPAAPILGVTLALEEEKANGVDVDDAAIQGVKVGMMGPLAGVGDPVFWFTLRPIIGALGASLALTGSIVGPILFFVLWNAIRIAFLWFTQEFGYKQGTAITQDLGGGLLQKVTKGASILGMFILGVLIERWVNISFTGPNAMLPKQPLADGAFNGAWVTHAQHAADYTASAPVYMAGHGSKIIDAANIVQETVGGQLVHVVKGTHDIVNYVSVANLGNLNIDGSTLSSILGNASSLGLNTFKQQSLTDVFNSLIPGFVALILTFIILWILRKWKNRNAPLVIIIGLFVLGILLHIAGLA</sequence>
<evidence type="ECO:0000313" key="10">
    <source>
        <dbReference type="EMBL" id="GBG97416.1"/>
    </source>
</evidence>
<proteinExistence type="predicted"/>
<dbReference type="PANTHER" id="PTHR32502">
    <property type="entry name" value="N-ACETYLGALACTOSAMINE PERMEASE II COMPONENT-RELATED"/>
    <property type="match status" value="1"/>
</dbReference>
<evidence type="ECO:0000256" key="3">
    <source>
        <dbReference type="ARBA" id="ARBA00022475"/>
    </source>
</evidence>
<keyword evidence="2" id="KW-0813">Transport</keyword>
<evidence type="ECO:0000313" key="11">
    <source>
        <dbReference type="Proteomes" id="UP000245021"/>
    </source>
</evidence>
<dbReference type="AlphaFoldDB" id="A0A2R5HHR9"/>
<comment type="caution">
    <text evidence="10">The sequence shown here is derived from an EMBL/GenBank/DDBJ whole genome shotgun (WGS) entry which is preliminary data.</text>
</comment>
<evidence type="ECO:0000256" key="9">
    <source>
        <dbReference type="SAM" id="Phobius"/>
    </source>
</evidence>
<keyword evidence="8 9" id="KW-0472">Membrane</keyword>
<evidence type="ECO:0000256" key="6">
    <source>
        <dbReference type="ARBA" id="ARBA00022692"/>
    </source>
</evidence>
<dbReference type="Proteomes" id="UP000245021">
    <property type="component" value="Unassembled WGS sequence"/>
</dbReference>
<dbReference type="InterPro" id="IPR050303">
    <property type="entry name" value="GatZ_KbaZ_carbometab"/>
</dbReference>
<keyword evidence="6 9" id="KW-0812">Transmembrane</keyword>
<evidence type="ECO:0000256" key="4">
    <source>
        <dbReference type="ARBA" id="ARBA00022597"/>
    </source>
</evidence>
<dbReference type="PANTHER" id="PTHR32502:SF5">
    <property type="entry name" value="N-ACETYLGALACTOSAMINE PERMEASE IID COMPONENT-RELATED"/>
    <property type="match status" value="1"/>
</dbReference>
<gene>
    <name evidence="10" type="primary">ptnD</name>
    <name evidence="10" type="ORF">NtB2_01561</name>
</gene>
<feature type="transmembrane region" description="Helical" evidence="9">
    <location>
        <begin position="320"/>
        <end position="341"/>
    </location>
</feature>
<dbReference type="GO" id="GO:0009401">
    <property type="term" value="P:phosphoenolpyruvate-dependent sugar phosphotransferase system"/>
    <property type="evidence" value="ECO:0007669"/>
    <property type="project" value="UniProtKB-KW"/>
</dbReference>
<feature type="transmembrane region" description="Helical" evidence="9">
    <location>
        <begin position="125"/>
        <end position="149"/>
    </location>
</feature>
<dbReference type="RefSeq" id="WP_109246375.1">
    <property type="nucleotide sequence ID" value="NZ_BFFO01000012.1"/>
</dbReference>
<evidence type="ECO:0000256" key="8">
    <source>
        <dbReference type="ARBA" id="ARBA00023136"/>
    </source>
</evidence>
<name>A0A2R5HHR9_9LACT</name>